<feature type="compositionally biased region" description="Pro residues" evidence="1">
    <location>
        <begin position="316"/>
        <end position="334"/>
    </location>
</feature>
<evidence type="ECO:0000256" key="1">
    <source>
        <dbReference type="SAM" id="MobiDB-lite"/>
    </source>
</evidence>
<feature type="region of interest" description="Disordered" evidence="1">
    <location>
        <begin position="311"/>
        <end position="334"/>
    </location>
</feature>
<feature type="chain" id="PRO_5039077768" evidence="2">
    <location>
        <begin position="27"/>
        <end position="334"/>
    </location>
</feature>
<proteinExistence type="predicted"/>
<keyword evidence="4" id="KW-1185">Reference proteome</keyword>
<keyword evidence="2" id="KW-0732">Signal</keyword>
<comment type="caution">
    <text evidence="3">The sequence shown here is derived from an EMBL/GenBank/DDBJ whole genome shotgun (WGS) entry which is preliminary data.</text>
</comment>
<gene>
    <name evidence="3" type="ORF">CLV43_12047</name>
</gene>
<dbReference type="AlphaFoldDB" id="A0A2T0SGT5"/>
<sequence length="334" mass="36232">MATRKAVRRALGALLISGLATTGVVAYSAAPASAMPSPVHSSANLLRIADSARPSEDDLDYRMAPVGTWRDGNGPERTSKSYFTFLLQNYFEVEIVSATVSVTEISANDCAKPRATELWRTEVAHNPSWLNQPAELSRVEQTGAEPGCVSSRITWDVLDEVRDAAGSQEMSLTLALLMPEERMGDPAYGRKYADDLSIDLVYTDAPTAPADPTVDGEACRWDGNYTLSPRPVLGALRRNPWYGWSQTVFTAWDAADPSAAFTTVVDYGENGPMEVRLPEGFTVDGHTYEWTARARDVMGDLSRPEPPCRFTIAPTPVNPPVTTPHDPAPGTPAS</sequence>
<accession>A0A2T0SGT5</accession>
<dbReference type="EMBL" id="PVTF01000020">
    <property type="protein sequence ID" value="PRY32628.1"/>
    <property type="molecule type" value="Genomic_DNA"/>
</dbReference>
<evidence type="ECO:0000313" key="4">
    <source>
        <dbReference type="Proteomes" id="UP000239494"/>
    </source>
</evidence>
<feature type="signal peptide" evidence="2">
    <location>
        <begin position="1"/>
        <end position="26"/>
    </location>
</feature>
<protein>
    <submittedName>
        <fullName evidence="3">Uncharacterized protein</fullName>
    </submittedName>
</protein>
<name>A0A2T0SGT5_9PSEU</name>
<dbReference type="Proteomes" id="UP000239494">
    <property type="component" value="Unassembled WGS sequence"/>
</dbReference>
<evidence type="ECO:0000256" key="2">
    <source>
        <dbReference type="SAM" id="SignalP"/>
    </source>
</evidence>
<evidence type="ECO:0000313" key="3">
    <source>
        <dbReference type="EMBL" id="PRY32628.1"/>
    </source>
</evidence>
<organism evidence="3 4">
    <name type="scientific">Umezawaea tangerina</name>
    <dbReference type="NCBI Taxonomy" id="84725"/>
    <lineage>
        <taxon>Bacteria</taxon>
        <taxon>Bacillati</taxon>
        <taxon>Actinomycetota</taxon>
        <taxon>Actinomycetes</taxon>
        <taxon>Pseudonocardiales</taxon>
        <taxon>Pseudonocardiaceae</taxon>
        <taxon>Umezawaea</taxon>
    </lineage>
</organism>
<reference evidence="3 4" key="1">
    <citation type="submission" date="2018-03" db="EMBL/GenBank/DDBJ databases">
        <title>Genomic Encyclopedia of Archaeal and Bacterial Type Strains, Phase II (KMG-II): from individual species to whole genera.</title>
        <authorList>
            <person name="Goeker M."/>
        </authorList>
    </citation>
    <scope>NUCLEOTIDE SEQUENCE [LARGE SCALE GENOMIC DNA]</scope>
    <source>
        <strain evidence="3 4">DSM 44720</strain>
    </source>
</reference>